<proteinExistence type="predicted"/>
<name>I0K8I4_9BACT</name>
<reference evidence="1 2" key="1">
    <citation type="journal article" date="2012" name="J. Bacteriol.">
        <title>Genome Sequence of Fibrella aestuarina BUZ 2T, a Filamentous Marine Bacterium.</title>
        <authorList>
            <person name="Filippini M."/>
            <person name="Qi W."/>
            <person name="Blom J."/>
            <person name="Goesmann A."/>
            <person name="Smits T.H."/>
            <person name="Bagheri H.C."/>
        </authorList>
    </citation>
    <scope>NUCLEOTIDE SEQUENCE [LARGE SCALE GENOMIC DNA]</scope>
    <source>
        <strain evidence="2">BUZ 2T</strain>
    </source>
</reference>
<organism evidence="1 2">
    <name type="scientific">Fibrella aestuarina BUZ 2</name>
    <dbReference type="NCBI Taxonomy" id="1166018"/>
    <lineage>
        <taxon>Bacteria</taxon>
        <taxon>Pseudomonadati</taxon>
        <taxon>Bacteroidota</taxon>
        <taxon>Cytophagia</taxon>
        <taxon>Cytophagales</taxon>
        <taxon>Spirosomataceae</taxon>
        <taxon>Fibrella</taxon>
    </lineage>
</organism>
<accession>I0K8I4</accession>
<dbReference type="HOGENOM" id="CLU_2011836_0_0_10"/>
<keyword evidence="2" id="KW-1185">Reference proteome</keyword>
<sequence>MALTSQDPQTTGLIERTISTFDSGIQSTTPQDGLALIDQWIDLLDQNGDDETDEIADVLEDLKTELNPNRTDGSPEPSVIQAYLEDLIDITQSVMDTPESAPYETELSRLVSTLENILEQVAK</sequence>
<dbReference type="RefSeq" id="WP_015331536.1">
    <property type="nucleotide sequence ID" value="NC_020054.1"/>
</dbReference>
<dbReference type="Proteomes" id="UP000011058">
    <property type="component" value="Chromosome"/>
</dbReference>
<evidence type="ECO:0000313" key="1">
    <source>
        <dbReference type="EMBL" id="CCH00437.1"/>
    </source>
</evidence>
<dbReference type="AlphaFoldDB" id="I0K8I4"/>
<gene>
    <name evidence="1" type="ORF">FAES_2428</name>
</gene>
<protein>
    <submittedName>
        <fullName evidence="1">Uncharacterized protein</fullName>
    </submittedName>
</protein>
<dbReference type="KEGG" id="fae:FAES_2428"/>
<dbReference type="EMBL" id="HE796683">
    <property type="protein sequence ID" value="CCH00437.1"/>
    <property type="molecule type" value="Genomic_DNA"/>
</dbReference>
<dbReference type="OrthoDB" id="960137at2"/>
<evidence type="ECO:0000313" key="2">
    <source>
        <dbReference type="Proteomes" id="UP000011058"/>
    </source>
</evidence>
<dbReference type="eggNOG" id="ENOG503363U">
    <property type="taxonomic scope" value="Bacteria"/>
</dbReference>